<dbReference type="SUPFAM" id="SSF57756">
    <property type="entry name" value="Retrovirus zinc finger-like domains"/>
    <property type="match status" value="1"/>
</dbReference>
<reference evidence="1" key="1">
    <citation type="submission" date="2015-07" db="EMBL/GenBank/DDBJ databases">
        <title>MeaNS - Measles Nucleotide Surveillance Program.</title>
        <authorList>
            <person name="Tran T."/>
            <person name="Druce J."/>
        </authorList>
    </citation>
    <scope>NUCLEOTIDE SEQUENCE</scope>
    <source>
        <strain evidence="1">UCB-OBI-ISO-001</strain>
        <tissue evidence="1">Gonad</tissue>
    </source>
</reference>
<dbReference type="InterPro" id="IPR036875">
    <property type="entry name" value="Znf_CCHC_sf"/>
</dbReference>
<name>A0A0L8HG02_OCTBM</name>
<feature type="non-terminal residue" evidence="1">
    <location>
        <position position="250"/>
    </location>
</feature>
<proteinExistence type="predicted"/>
<dbReference type="OrthoDB" id="6228606at2759"/>
<evidence type="ECO:0008006" key="2">
    <source>
        <dbReference type="Google" id="ProtNLM"/>
    </source>
</evidence>
<dbReference type="Gene3D" id="4.10.60.10">
    <property type="entry name" value="Zinc finger, CCHC-type"/>
    <property type="match status" value="1"/>
</dbReference>
<protein>
    <recommendedName>
        <fullName evidence="2">CCHC-type domain-containing protein</fullName>
    </recommendedName>
</protein>
<sequence length="250" mass="28602">MLTLILLMLQKNWNHWHQTFNNFLSSIEDQNPDKLHLLTNFVAPSVYKYIAECPDYETAIETIENLYVKPRYTTKQYLGQTLDQFLQKLKGLSKEYNFKAVTAKKNHEDAIQDAFIISDRDCWKIKPLTFKGLLTWLNLLKWLKTAVNSSKCFFCGYSCHPRSKCPAQYATCKRCSKKGHFLKVCQSKPNSRRSGFVFAKDPQLNTVITAATPTSLSKAIINISFNDASIKALVDTRSSESYICSDLAKS</sequence>
<dbReference type="EMBL" id="KQ418224">
    <property type="protein sequence ID" value="KOF88161.1"/>
    <property type="molecule type" value="Genomic_DNA"/>
</dbReference>
<evidence type="ECO:0000313" key="1">
    <source>
        <dbReference type="EMBL" id="KOF88161.1"/>
    </source>
</evidence>
<gene>
    <name evidence="1" type="ORF">OCBIM_22015337mg</name>
</gene>
<dbReference type="AlphaFoldDB" id="A0A0L8HG02"/>
<dbReference type="GO" id="GO:0003676">
    <property type="term" value="F:nucleic acid binding"/>
    <property type="evidence" value="ECO:0007669"/>
    <property type="project" value="InterPro"/>
</dbReference>
<organism evidence="1">
    <name type="scientific">Octopus bimaculoides</name>
    <name type="common">California two-spotted octopus</name>
    <dbReference type="NCBI Taxonomy" id="37653"/>
    <lineage>
        <taxon>Eukaryota</taxon>
        <taxon>Metazoa</taxon>
        <taxon>Spiralia</taxon>
        <taxon>Lophotrochozoa</taxon>
        <taxon>Mollusca</taxon>
        <taxon>Cephalopoda</taxon>
        <taxon>Coleoidea</taxon>
        <taxon>Octopodiformes</taxon>
        <taxon>Octopoda</taxon>
        <taxon>Incirrata</taxon>
        <taxon>Octopodidae</taxon>
        <taxon>Octopus</taxon>
    </lineage>
</organism>
<dbReference type="GO" id="GO:0008270">
    <property type="term" value="F:zinc ion binding"/>
    <property type="evidence" value="ECO:0007669"/>
    <property type="project" value="InterPro"/>
</dbReference>
<dbReference type="STRING" id="37653.A0A0L8HG02"/>
<accession>A0A0L8HG02</accession>